<dbReference type="InterPro" id="IPR050832">
    <property type="entry name" value="Bact_Acetyltransf"/>
</dbReference>
<dbReference type="InterPro" id="IPR016181">
    <property type="entry name" value="Acyl_CoA_acyltransferase"/>
</dbReference>
<dbReference type="GO" id="GO:0016747">
    <property type="term" value="F:acyltransferase activity, transferring groups other than amino-acyl groups"/>
    <property type="evidence" value="ECO:0007669"/>
    <property type="project" value="InterPro"/>
</dbReference>
<dbReference type="STRING" id="1121279.SAMN02745887_02283"/>
<keyword evidence="1 4" id="KW-0808">Transferase</keyword>
<reference evidence="4 5" key="1">
    <citation type="submission" date="2016-11" db="EMBL/GenBank/DDBJ databases">
        <authorList>
            <person name="Jaros S."/>
            <person name="Januszkiewicz K."/>
            <person name="Wedrychowicz H."/>
        </authorList>
    </citation>
    <scope>NUCLEOTIDE SEQUENCE [LARGE SCALE GENOMIC DNA]</scope>
    <source>
        <strain evidence="4 5">DSM 18899</strain>
    </source>
</reference>
<feature type="domain" description="N-acetyltransferase" evidence="3">
    <location>
        <begin position="3"/>
        <end position="156"/>
    </location>
</feature>
<dbReference type="AlphaFoldDB" id="A0A1K2HK61"/>
<evidence type="ECO:0000313" key="4">
    <source>
        <dbReference type="EMBL" id="SFZ77220.1"/>
    </source>
</evidence>
<evidence type="ECO:0000256" key="2">
    <source>
        <dbReference type="ARBA" id="ARBA00023315"/>
    </source>
</evidence>
<dbReference type="SUPFAM" id="SSF55729">
    <property type="entry name" value="Acyl-CoA N-acyltransferases (Nat)"/>
    <property type="match status" value="1"/>
</dbReference>
<proteinExistence type="predicted"/>
<organism evidence="4 5">
    <name type="scientific">Chitinimonas taiwanensis DSM 18899</name>
    <dbReference type="NCBI Taxonomy" id="1121279"/>
    <lineage>
        <taxon>Bacteria</taxon>
        <taxon>Pseudomonadati</taxon>
        <taxon>Pseudomonadota</taxon>
        <taxon>Betaproteobacteria</taxon>
        <taxon>Neisseriales</taxon>
        <taxon>Chitinibacteraceae</taxon>
        <taxon>Chitinimonas</taxon>
    </lineage>
</organism>
<name>A0A1K2HK61_9NEIS</name>
<dbReference type="CDD" id="cd04301">
    <property type="entry name" value="NAT_SF"/>
    <property type="match status" value="1"/>
</dbReference>
<dbReference type="RefSeq" id="WP_072428793.1">
    <property type="nucleotide sequence ID" value="NZ_FPKR01000008.1"/>
</dbReference>
<gene>
    <name evidence="4" type="ORF">SAMN02745887_02283</name>
</gene>
<evidence type="ECO:0000313" key="5">
    <source>
        <dbReference type="Proteomes" id="UP000186513"/>
    </source>
</evidence>
<evidence type="ECO:0000259" key="3">
    <source>
        <dbReference type="PROSITE" id="PS51186"/>
    </source>
</evidence>
<keyword evidence="5" id="KW-1185">Reference proteome</keyword>
<accession>A0A1K2HK61</accession>
<keyword evidence="2" id="KW-0012">Acyltransferase</keyword>
<dbReference type="Pfam" id="PF00583">
    <property type="entry name" value="Acetyltransf_1"/>
    <property type="match status" value="1"/>
</dbReference>
<sequence>MSYQLRPHTDADLPAMLACIRAAFAQYQGLLDPPSSAEQKTLEHVRAELRDAEALVAEQDGSLVGCVFLHRRAESVYIDRLSVLPSHRGLGIGDALLRALEKRARGQGARGLSLSVRLALEAQQDYYRRRGFAHASFGTHAGYAQPTYRNMFKPLTLASAQHEEAL</sequence>
<evidence type="ECO:0000256" key="1">
    <source>
        <dbReference type="ARBA" id="ARBA00022679"/>
    </source>
</evidence>
<dbReference type="OrthoDB" id="572496at2"/>
<dbReference type="Proteomes" id="UP000186513">
    <property type="component" value="Unassembled WGS sequence"/>
</dbReference>
<dbReference type="Gene3D" id="3.40.630.30">
    <property type="match status" value="1"/>
</dbReference>
<dbReference type="InterPro" id="IPR000182">
    <property type="entry name" value="GNAT_dom"/>
</dbReference>
<dbReference type="PROSITE" id="PS51186">
    <property type="entry name" value="GNAT"/>
    <property type="match status" value="1"/>
</dbReference>
<protein>
    <submittedName>
        <fullName evidence="4">Predicted N-acetyltransferase YhbS</fullName>
    </submittedName>
</protein>
<dbReference type="PANTHER" id="PTHR43877">
    <property type="entry name" value="AMINOALKYLPHOSPHONATE N-ACETYLTRANSFERASE-RELATED-RELATED"/>
    <property type="match status" value="1"/>
</dbReference>
<dbReference type="EMBL" id="FPKR01000008">
    <property type="protein sequence ID" value="SFZ77220.1"/>
    <property type="molecule type" value="Genomic_DNA"/>
</dbReference>